<dbReference type="RefSeq" id="WP_169678623.1">
    <property type="nucleotide sequence ID" value="NZ_JABBNU010000003.1"/>
</dbReference>
<dbReference type="InterPro" id="IPR011051">
    <property type="entry name" value="RmlC_Cupin_sf"/>
</dbReference>
<evidence type="ECO:0000313" key="2">
    <source>
        <dbReference type="Proteomes" id="UP000559010"/>
    </source>
</evidence>
<proteinExistence type="predicted"/>
<name>A0A848ITU9_9BACT</name>
<sequence>MDRRKFSNELIKSLVSFALLDSVYSYQAVGKSIKLIFNHWVVSLNEYCIDLKTGSLTPAQWQTKVEGLFNQIDLTELIKFIDLKNLTKGFNYPDLGVNTKKVTFPTISGIPEKIVFIKKVFGMKKDRAIIPHGHSNMVSAHLILNGEMHLRHYEKIESDQDHLIIKPTIDRIALPGDSSSISDEKNNIHWFIANSPTAFTFDIILLDLNNKPYDIHNIDIYLKEDLHNGTMRVPILDVDTALKKYGKHHH</sequence>
<dbReference type="Proteomes" id="UP000559010">
    <property type="component" value="Unassembled WGS sequence"/>
</dbReference>
<accession>A0A848ITU9</accession>
<dbReference type="SUPFAM" id="SSF51182">
    <property type="entry name" value="RmlC-like cupins"/>
    <property type="match status" value="1"/>
</dbReference>
<dbReference type="AlphaFoldDB" id="A0A848ITU9"/>
<gene>
    <name evidence="1" type="ORF">HH304_05095</name>
</gene>
<evidence type="ECO:0000313" key="1">
    <source>
        <dbReference type="EMBL" id="NMM47767.1"/>
    </source>
</evidence>
<reference evidence="1 2" key="1">
    <citation type="submission" date="2020-04" db="EMBL/GenBank/DDBJ databases">
        <title>Flammeovirgaceae bacterium KN852 isolated from deep sea.</title>
        <authorList>
            <person name="Zhang D.-C."/>
        </authorList>
    </citation>
    <scope>NUCLEOTIDE SEQUENCE [LARGE SCALE GENOMIC DNA]</scope>
    <source>
        <strain evidence="1 2">KN852</strain>
    </source>
</reference>
<dbReference type="EMBL" id="JABBNU010000003">
    <property type="protein sequence ID" value="NMM47767.1"/>
    <property type="molecule type" value="Genomic_DNA"/>
</dbReference>
<comment type="caution">
    <text evidence="1">The sequence shown here is derived from an EMBL/GenBank/DDBJ whole genome shotgun (WGS) entry which is preliminary data.</text>
</comment>
<keyword evidence="2" id="KW-1185">Reference proteome</keyword>
<protein>
    <submittedName>
        <fullName evidence="1">Uncharacterized protein</fullName>
    </submittedName>
</protein>
<organism evidence="1 2">
    <name type="scientific">Marinigracilibium pacificum</name>
    <dbReference type="NCBI Taxonomy" id="2729599"/>
    <lineage>
        <taxon>Bacteria</taxon>
        <taxon>Pseudomonadati</taxon>
        <taxon>Bacteroidota</taxon>
        <taxon>Cytophagia</taxon>
        <taxon>Cytophagales</taxon>
        <taxon>Flammeovirgaceae</taxon>
        <taxon>Marinigracilibium</taxon>
    </lineage>
</organism>